<name>A0A3A9ATK6_9FIRM</name>
<evidence type="ECO:0000259" key="8">
    <source>
        <dbReference type="Pfam" id="PF02308"/>
    </source>
</evidence>
<evidence type="ECO:0000256" key="6">
    <source>
        <dbReference type="ARBA" id="ARBA00023136"/>
    </source>
</evidence>
<keyword evidence="5 7" id="KW-1133">Transmembrane helix</keyword>
<keyword evidence="10" id="KW-1185">Reference proteome</keyword>
<feature type="transmembrane region" description="Helical" evidence="7">
    <location>
        <begin position="41"/>
        <end position="59"/>
    </location>
</feature>
<accession>A0A3A9ATK6</accession>
<organism evidence="9 10">
    <name type="scientific">Parablautia intestinalis</name>
    <dbReference type="NCBI Taxonomy" id="2320100"/>
    <lineage>
        <taxon>Bacteria</taxon>
        <taxon>Bacillati</taxon>
        <taxon>Bacillota</taxon>
        <taxon>Clostridia</taxon>
        <taxon>Lachnospirales</taxon>
        <taxon>Lachnospiraceae</taxon>
        <taxon>Parablautia</taxon>
    </lineage>
</organism>
<evidence type="ECO:0000256" key="1">
    <source>
        <dbReference type="ARBA" id="ARBA00004651"/>
    </source>
</evidence>
<dbReference type="Pfam" id="PF02308">
    <property type="entry name" value="MgtC"/>
    <property type="match status" value="1"/>
</dbReference>
<dbReference type="InterPro" id="IPR003416">
    <property type="entry name" value="MgtC/SapB/SrpB/YhiD_fam"/>
</dbReference>
<feature type="domain" description="MgtC/SapB/SrpB/YhiD N-terminal" evidence="8">
    <location>
        <begin position="16"/>
        <end position="138"/>
    </location>
</feature>
<comment type="similarity">
    <text evidence="2">Belongs to the MgtC/SapB family.</text>
</comment>
<keyword evidence="6 7" id="KW-0472">Membrane</keyword>
<dbReference type="EMBL" id="RAYQ01000012">
    <property type="protein sequence ID" value="RKI90901.1"/>
    <property type="molecule type" value="Genomic_DNA"/>
</dbReference>
<comment type="caution">
    <text evidence="9">The sequence shown here is derived from an EMBL/GenBank/DDBJ whole genome shotgun (WGS) entry which is preliminary data.</text>
</comment>
<reference evidence="9 10" key="1">
    <citation type="submission" date="2018-09" db="EMBL/GenBank/DDBJ databases">
        <title>Murine metabolic-syndrome-specific gut microbial biobank.</title>
        <authorList>
            <person name="Liu C."/>
        </authorList>
    </citation>
    <scope>NUCLEOTIDE SEQUENCE [LARGE SCALE GENOMIC DNA]</scope>
    <source>
        <strain evidence="9 10">0.1xD8-82</strain>
    </source>
</reference>
<evidence type="ECO:0000313" key="9">
    <source>
        <dbReference type="EMBL" id="RKI90901.1"/>
    </source>
</evidence>
<keyword evidence="4 7" id="KW-0812">Transmembrane</keyword>
<dbReference type="InterPro" id="IPR049177">
    <property type="entry name" value="MgtC_SapB_SrpB_YhiD_N"/>
</dbReference>
<evidence type="ECO:0000256" key="3">
    <source>
        <dbReference type="ARBA" id="ARBA00022475"/>
    </source>
</evidence>
<feature type="transmembrane region" description="Helical" evidence="7">
    <location>
        <begin position="101"/>
        <end position="119"/>
    </location>
</feature>
<dbReference type="PANTHER" id="PTHR33778">
    <property type="entry name" value="PROTEIN MGTC"/>
    <property type="match status" value="1"/>
</dbReference>
<feature type="transmembrane region" description="Helical" evidence="7">
    <location>
        <begin position="12"/>
        <end position="29"/>
    </location>
</feature>
<gene>
    <name evidence="9" type="ORF">D7V94_12345</name>
</gene>
<proteinExistence type="inferred from homology"/>
<keyword evidence="3" id="KW-1003">Cell membrane</keyword>
<evidence type="ECO:0000256" key="7">
    <source>
        <dbReference type="SAM" id="Phobius"/>
    </source>
</evidence>
<evidence type="ECO:0000256" key="4">
    <source>
        <dbReference type="ARBA" id="ARBA00022692"/>
    </source>
</evidence>
<dbReference type="OrthoDB" id="9811198at2"/>
<dbReference type="GO" id="GO:0005886">
    <property type="term" value="C:plasma membrane"/>
    <property type="evidence" value="ECO:0007669"/>
    <property type="project" value="UniProtKB-SubCell"/>
</dbReference>
<feature type="transmembrane region" description="Helical" evidence="7">
    <location>
        <begin position="71"/>
        <end position="89"/>
    </location>
</feature>
<protein>
    <submittedName>
        <fullName evidence="9">MgtC/SapB family protein</fullName>
    </submittedName>
</protein>
<sequence>MLEVIASWQWELFLRIVLACIAGLAIGLERRNRNKLAGVRTHAIVAFGAALMMVVSKYGFADVPNYDASRVAAQIVSGIGFLGTGIIIIRNSSVSGLTTAAGLWATAGVGMCIGAGQYFLSVSSALLLICMQIAMHKIGFLANEPYACKMKMSLSSLDKVELVKQLIKEEKICIAMLKLNKLSDGSVKLEMDLLFPAKYDKIAFLEKLGSKEYIVSVSA</sequence>
<dbReference type="PANTHER" id="PTHR33778:SF1">
    <property type="entry name" value="MAGNESIUM TRANSPORTER YHID-RELATED"/>
    <property type="match status" value="1"/>
</dbReference>
<comment type="subcellular location">
    <subcellularLocation>
        <location evidence="1">Cell membrane</location>
        <topology evidence="1">Multi-pass membrane protein</topology>
    </subcellularLocation>
</comment>
<evidence type="ECO:0000256" key="5">
    <source>
        <dbReference type="ARBA" id="ARBA00022989"/>
    </source>
</evidence>
<dbReference type="AlphaFoldDB" id="A0A3A9ATK6"/>
<dbReference type="PRINTS" id="PR01837">
    <property type="entry name" value="MGTCSAPBPROT"/>
</dbReference>
<evidence type="ECO:0000313" key="10">
    <source>
        <dbReference type="Proteomes" id="UP000280696"/>
    </source>
</evidence>
<dbReference type="Proteomes" id="UP000280696">
    <property type="component" value="Unassembled WGS sequence"/>
</dbReference>
<evidence type="ECO:0000256" key="2">
    <source>
        <dbReference type="ARBA" id="ARBA00009298"/>
    </source>
</evidence>